<proteinExistence type="predicted"/>
<dbReference type="AlphaFoldDB" id="A0A2H0RBQ5"/>
<comment type="caution">
    <text evidence="1">The sequence shown here is derived from an EMBL/GenBank/DDBJ whole genome shotgun (WGS) entry which is preliminary data.</text>
</comment>
<accession>A0A2H0RBQ5</accession>
<feature type="non-terminal residue" evidence="1">
    <location>
        <position position="1"/>
    </location>
</feature>
<dbReference type="EMBL" id="PCXU01000004">
    <property type="protein sequence ID" value="PIR43900.1"/>
    <property type="molecule type" value="Genomic_DNA"/>
</dbReference>
<protein>
    <submittedName>
        <fullName evidence="1">Uncharacterized protein</fullName>
    </submittedName>
</protein>
<evidence type="ECO:0000313" key="2">
    <source>
        <dbReference type="Proteomes" id="UP000230214"/>
    </source>
</evidence>
<organism evidence="1 2">
    <name type="scientific">candidate division WWE3 bacterium CG10_big_fil_rev_8_21_14_0_10_32_10</name>
    <dbReference type="NCBI Taxonomy" id="1975090"/>
    <lineage>
        <taxon>Bacteria</taxon>
        <taxon>Katanobacteria</taxon>
    </lineage>
</organism>
<dbReference type="Proteomes" id="UP000230214">
    <property type="component" value="Unassembled WGS sequence"/>
</dbReference>
<gene>
    <name evidence="1" type="ORF">COV24_00270</name>
</gene>
<evidence type="ECO:0000313" key="1">
    <source>
        <dbReference type="EMBL" id="PIR43900.1"/>
    </source>
</evidence>
<name>A0A2H0RBQ5_UNCKA</name>
<reference evidence="1 2" key="1">
    <citation type="submission" date="2017-09" db="EMBL/GenBank/DDBJ databases">
        <title>Depth-based differentiation of microbial function through sediment-hosted aquifers and enrichment of novel symbionts in the deep terrestrial subsurface.</title>
        <authorList>
            <person name="Probst A.J."/>
            <person name="Ladd B."/>
            <person name="Jarett J.K."/>
            <person name="Geller-Mcgrath D.E."/>
            <person name="Sieber C.M."/>
            <person name="Emerson J.B."/>
            <person name="Anantharaman K."/>
            <person name="Thomas B.C."/>
            <person name="Malmstrom R."/>
            <person name="Stieglmeier M."/>
            <person name="Klingl A."/>
            <person name="Woyke T."/>
            <person name="Ryan C.M."/>
            <person name="Banfield J.F."/>
        </authorList>
    </citation>
    <scope>NUCLEOTIDE SEQUENCE [LARGE SCALE GENOMIC DNA]</scope>
    <source>
        <strain evidence="1">CG10_big_fil_rev_8_21_14_0_10_32_10</strain>
    </source>
</reference>
<sequence>VPIAAQTVTDGSSYTISGVREGIYNFRVVIGYDTIDAWFQAVGGDIYTKTNTVYNQPDNFTILRPDDTHAPTVPALYSFPNNPFVLTDRTTYNLGSGENYILDIQNGVISSNSSITNGGVNSANDLVKILDPSAPNTPLVISCSNCAAKLTDFSEITGVNGYYTSASPPFTVLSNNPPFKLQNLSSASGGVSIFTDASDKIDAVTLNHFNGGADDSGIVVLYATANDLTIDGDILKNTSSPTPNVVIVVDGNLTISSTVHLIEASFVVNGGINISPSSEPLVVKGSLLAKDSIALNRDAQSTTQNKRPVETVIFQPNIYFQEIPQNFKQLMIYISALD</sequence>